<evidence type="ECO:0000313" key="1">
    <source>
        <dbReference type="EMBL" id="KAF7817515.1"/>
    </source>
</evidence>
<sequence length="22" mass="2647">MGRIDYRRQRILSQDARLAKTV</sequence>
<evidence type="ECO:0000313" key="2">
    <source>
        <dbReference type="Proteomes" id="UP000634136"/>
    </source>
</evidence>
<dbReference type="EMBL" id="JAAIUW010000009">
    <property type="protein sequence ID" value="KAF7817515.1"/>
    <property type="molecule type" value="Genomic_DNA"/>
</dbReference>
<name>A0A834T9C0_9FABA</name>
<dbReference type="AlphaFoldDB" id="A0A834T9C0"/>
<proteinExistence type="predicted"/>
<dbReference type="Proteomes" id="UP000634136">
    <property type="component" value="Unassembled WGS sequence"/>
</dbReference>
<accession>A0A834T9C0</accession>
<protein>
    <submittedName>
        <fullName evidence="1">Uncharacterized protein</fullName>
    </submittedName>
</protein>
<keyword evidence="2" id="KW-1185">Reference proteome</keyword>
<organism evidence="1 2">
    <name type="scientific">Senna tora</name>
    <dbReference type="NCBI Taxonomy" id="362788"/>
    <lineage>
        <taxon>Eukaryota</taxon>
        <taxon>Viridiplantae</taxon>
        <taxon>Streptophyta</taxon>
        <taxon>Embryophyta</taxon>
        <taxon>Tracheophyta</taxon>
        <taxon>Spermatophyta</taxon>
        <taxon>Magnoliopsida</taxon>
        <taxon>eudicotyledons</taxon>
        <taxon>Gunneridae</taxon>
        <taxon>Pentapetalae</taxon>
        <taxon>rosids</taxon>
        <taxon>fabids</taxon>
        <taxon>Fabales</taxon>
        <taxon>Fabaceae</taxon>
        <taxon>Caesalpinioideae</taxon>
        <taxon>Cassia clade</taxon>
        <taxon>Senna</taxon>
    </lineage>
</organism>
<gene>
    <name evidence="1" type="ORF">G2W53_031484</name>
</gene>
<reference evidence="1" key="1">
    <citation type="submission" date="2020-09" db="EMBL/GenBank/DDBJ databases">
        <title>Genome-Enabled Discovery of Anthraquinone Biosynthesis in Senna tora.</title>
        <authorList>
            <person name="Kang S.-H."/>
            <person name="Pandey R.P."/>
            <person name="Lee C.-M."/>
            <person name="Sim J.-S."/>
            <person name="Jeong J.-T."/>
            <person name="Choi B.-S."/>
            <person name="Jung M."/>
            <person name="Ginzburg D."/>
            <person name="Zhao K."/>
            <person name="Won S.Y."/>
            <person name="Oh T.-J."/>
            <person name="Yu Y."/>
            <person name="Kim N.-H."/>
            <person name="Lee O.R."/>
            <person name="Lee T.-H."/>
            <person name="Bashyal P."/>
            <person name="Kim T.-S."/>
            <person name="Lee W.-H."/>
            <person name="Kawkins C."/>
            <person name="Kim C.-K."/>
            <person name="Kim J.S."/>
            <person name="Ahn B.O."/>
            <person name="Rhee S.Y."/>
            <person name="Sohng J.K."/>
        </authorList>
    </citation>
    <scope>NUCLEOTIDE SEQUENCE</scope>
    <source>
        <tissue evidence="1">Leaf</tissue>
    </source>
</reference>
<comment type="caution">
    <text evidence="1">The sequence shown here is derived from an EMBL/GenBank/DDBJ whole genome shotgun (WGS) entry which is preliminary data.</text>
</comment>